<dbReference type="AlphaFoldDB" id="A0A380TYL4"/>
<name>A0A380TYL4_9PAST</name>
<keyword evidence="3" id="KW-1185">Reference proteome</keyword>
<reference evidence="2 3" key="1">
    <citation type="submission" date="2018-06" db="EMBL/GenBank/DDBJ databases">
        <authorList>
            <consortium name="Pathogen Informatics"/>
            <person name="Doyle S."/>
        </authorList>
    </citation>
    <scope>NUCLEOTIDE SEQUENCE [LARGE SCALE GENOMIC DNA]</scope>
    <source>
        <strain evidence="2 3">NCTC10801</strain>
    </source>
</reference>
<feature type="compositionally biased region" description="Pro residues" evidence="1">
    <location>
        <begin position="8"/>
        <end position="18"/>
    </location>
</feature>
<evidence type="ECO:0000313" key="3">
    <source>
        <dbReference type="Proteomes" id="UP000254649"/>
    </source>
</evidence>
<accession>A0A380TYL4</accession>
<gene>
    <name evidence="2" type="ORF">NCTC10801_02034</name>
</gene>
<dbReference type="Proteomes" id="UP000254649">
    <property type="component" value="Unassembled WGS sequence"/>
</dbReference>
<organism evidence="2 3">
    <name type="scientific">[Actinobacillus] rossii</name>
    <dbReference type="NCBI Taxonomy" id="123820"/>
    <lineage>
        <taxon>Bacteria</taxon>
        <taxon>Pseudomonadati</taxon>
        <taxon>Pseudomonadota</taxon>
        <taxon>Gammaproteobacteria</taxon>
        <taxon>Pasteurellales</taxon>
        <taxon>Pasteurellaceae</taxon>
    </lineage>
</organism>
<sequence length="41" mass="4544">MSNQKPSQPKPQPTPSKPQQPAYKKPDPVFVGDSVDIPKKK</sequence>
<feature type="region of interest" description="Disordered" evidence="1">
    <location>
        <begin position="1"/>
        <end position="41"/>
    </location>
</feature>
<evidence type="ECO:0000313" key="2">
    <source>
        <dbReference type="EMBL" id="SUT93753.1"/>
    </source>
</evidence>
<dbReference type="EMBL" id="UFRQ01000003">
    <property type="protein sequence ID" value="SUT93753.1"/>
    <property type="molecule type" value="Genomic_DNA"/>
</dbReference>
<proteinExistence type="predicted"/>
<protein>
    <submittedName>
        <fullName evidence="2">Uncharacterized protein</fullName>
    </submittedName>
</protein>
<evidence type="ECO:0000256" key="1">
    <source>
        <dbReference type="SAM" id="MobiDB-lite"/>
    </source>
</evidence>